<dbReference type="Pfam" id="PF00487">
    <property type="entry name" value="FA_desaturase"/>
    <property type="match status" value="1"/>
</dbReference>
<keyword evidence="16" id="KW-1185">Reference proteome</keyword>
<organism evidence="15 16">
    <name type="scientific">Ferrimonas gelatinilytica</name>
    <dbReference type="NCBI Taxonomy" id="1255257"/>
    <lineage>
        <taxon>Bacteria</taxon>
        <taxon>Pseudomonadati</taxon>
        <taxon>Pseudomonadota</taxon>
        <taxon>Gammaproteobacteria</taxon>
        <taxon>Alteromonadales</taxon>
        <taxon>Ferrimonadaceae</taxon>
        <taxon>Ferrimonas</taxon>
    </lineage>
</organism>
<evidence type="ECO:0000256" key="12">
    <source>
        <dbReference type="SAM" id="Coils"/>
    </source>
</evidence>
<proteinExistence type="inferred from homology"/>
<name>A0ABP9S9C9_9GAMM</name>
<reference evidence="16" key="1">
    <citation type="journal article" date="2019" name="Int. J. Syst. Evol. Microbiol.">
        <title>The Global Catalogue of Microorganisms (GCM) 10K type strain sequencing project: providing services to taxonomists for standard genome sequencing and annotation.</title>
        <authorList>
            <consortium name="The Broad Institute Genomics Platform"/>
            <consortium name="The Broad Institute Genome Sequencing Center for Infectious Disease"/>
            <person name="Wu L."/>
            <person name="Ma J."/>
        </authorList>
    </citation>
    <scope>NUCLEOTIDE SEQUENCE [LARGE SCALE GENOMIC DNA]</scope>
    <source>
        <strain evidence="16">JCM 18720</strain>
    </source>
</reference>
<evidence type="ECO:0000259" key="14">
    <source>
        <dbReference type="Pfam" id="PF00487"/>
    </source>
</evidence>
<evidence type="ECO:0000256" key="3">
    <source>
        <dbReference type="ARBA" id="ARBA00022516"/>
    </source>
</evidence>
<evidence type="ECO:0000256" key="1">
    <source>
        <dbReference type="ARBA" id="ARBA00004141"/>
    </source>
</evidence>
<keyword evidence="11" id="KW-0275">Fatty acid biosynthesis</keyword>
<dbReference type="InterPro" id="IPR015876">
    <property type="entry name" value="Acyl-CoA_DS"/>
</dbReference>
<dbReference type="EMBL" id="BAABLF010000014">
    <property type="protein sequence ID" value="GAA5193044.1"/>
    <property type="molecule type" value="Genomic_DNA"/>
</dbReference>
<comment type="subcellular location">
    <subcellularLocation>
        <location evidence="1">Membrane</location>
        <topology evidence="1">Multi-pass membrane protein</topology>
    </subcellularLocation>
</comment>
<keyword evidence="10 13" id="KW-0472">Membrane</keyword>
<evidence type="ECO:0000256" key="10">
    <source>
        <dbReference type="ARBA" id="ARBA00023136"/>
    </source>
</evidence>
<feature type="domain" description="Fatty acid desaturase" evidence="14">
    <location>
        <begin position="41"/>
        <end position="263"/>
    </location>
</feature>
<keyword evidence="3" id="KW-0444">Lipid biosynthesis</keyword>
<accession>A0ABP9S9C9</accession>
<feature type="transmembrane region" description="Helical" evidence="13">
    <location>
        <begin position="157"/>
        <end position="175"/>
    </location>
</feature>
<keyword evidence="4 13" id="KW-0812">Transmembrane</keyword>
<evidence type="ECO:0000313" key="16">
    <source>
        <dbReference type="Proteomes" id="UP001501600"/>
    </source>
</evidence>
<feature type="transmembrane region" description="Helical" evidence="13">
    <location>
        <begin position="12"/>
        <end position="34"/>
    </location>
</feature>
<keyword evidence="9" id="KW-0443">Lipid metabolism</keyword>
<dbReference type="RefSeq" id="WP_345317263.1">
    <property type="nucleotide sequence ID" value="NZ_BAABLF010000014.1"/>
</dbReference>
<keyword evidence="6 13" id="KW-1133">Transmembrane helix</keyword>
<evidence type="ECO:0000256" key="4">
    <source>
        <dbReference type="ARBA" id="ARBA00022692"/>
    </source>
</evidence>
<evidence type="ECO:0000256" key="5">
    <source>
        <dbReference type="ARBA" id="ARBA00022832"/>
    </source>
</evidence>
<dbReference type="PRINTS" id="PR00075">
    <property type="entry name" value="FACDDSATRASE"/>
</dbReference>
<dbReference type="PANTHER" id="PTHR11351">
    <property type="entry name" value="ACYL-COA DESATURASE"/>
    <property type="match status" value="1"/>
</dbReference>
<sequence length="373" mass="43538">MSNNKPRLILFNNLMFALTFIGAVVLVPLYGVLVGYQTEAYWIALLFWAWSGLSITAGYHRLWSHRTWQAHSSVQWILAIGGAMAMQNSILHWCADHRRHHKHVDDNDQDPYSAGRGFWFSHIGWMLRSYHPITPSTYNNVRDLQKNPVVMNQHNHYGKWVLATNVALPVLLGWLSGDILGMWLLASVLRLVLVHHGTFFINSLAHIWGRQPYNDQHSARDNGVLALLTFGEGYHNFHHSFESDYRNGIRWWDYDPTKWLIRALERFGLASGLRQVPRERIEAARLAMELKSSQRLLAEHATAQEWLEKLEAEYVALMARIQDYYGEQQRLLRLHKDELDRATRQRLNELRLALRQQRRLWLSLRAKAHSQVA</sequence>
<keyword evidence="8" id="KW-0408">Iron</keyword>
<comment type="similarity">
    <text evidence="2">Belongs to the fatty acid desaturase type 2 family.</text>
</comment>
<dbReference type="CDD" id="cd03505">
    <property type="entry name" value="Delta9-FADS-like"/>
    <property type="match status" value="1"/>
</dbReference>
<protein>
    <submittedName>
        <fullName evidence="15">Fatty acid desaturase</fullName>
    </submittedName>
</protein>
<feature type="coiled-coil region" evidence="12">
    <location>
        <begin position="307"/>
        <end position="345"/>
    </location>
</feature>
<dbReference type="Proteomes" id="UP001501600">
    <property type="component" value="Unassembled WGS sequence"/>
</dbReference>
<comment type="caution">
    <text evidence="15">The sequence shown here is derived from an EMBL/GenBank/DDBJ whole genome shotgun (WGS) entry which is preliminary data.</text>
</comment>
<evidence type="ECO:0000256" key="7">
    <source>
        <dbReference type="ARBA" id="ARBA00023002"/>
    </source>
</evidence>
<keyword evidence="12" id="KW-0175">Coiled coil</keyword>
<keyword evidence="7" id="KW-0560">Oxidoreductase</keyword>
<feature type="transmembrane region" description="Helical" evidence="13">
    <location>
        <begin position="40"/>
        <end position="59"/>
    </location>
</feature>
<evidence type="ECO:0000256" key="11">
    <source>
        <dbReference type="ARBA" id="ARBA00023160"/>
    </source>
</evidence>
<evidence type="ECO:0000256" key="13">
    <source>
        <dbReference type="SAM" id="Phobius"/>
    </source>
</evidence>
<evidence type="ECO:0000256" key="6">
    <source>
        <dbReference type="ARBA" id="ARBA00022989"/>
    </source>
</evidence>
<evidence type="ECO:0000313" key="15">
    <source>
        <dbReference type="EMBL" id="GAA5193044.1"/>
    </source>
</evidence>
<dbReference type="InterPro" id="IPR005804">
    <property type="entry name" value="FA_desaturase_dom"/>
</dbReference>
<evidence type="ECO:0000256" key="9">
    <source>
        <dbReference type="ARBA" id="ARBA00023098"/>
    </source>
</evidence>
<gene>
    <name evidence="15" type="ORF">GCM10025772_23590</name>
</gene>
<evidence type="ECO:0000256" key="8">
    <source>
        <dbReference type="ARBA" id="ARBA00023004"/>
    </source>
</evidence>
<keyword evidence="5" id="KW-0276">Fatty acid metabolism</keyword>
<dbReference type="PANTHER" id="PTHR11351:SF31">
    <property type="entry name" value="DESATURASE 1, ISOFORM A-RELATED"/>
    <property type="match status" value="1"/>
</dbReference>
<evidence type="ECO:0000256" key="2">
    <source>
        <dbReference type="ARBA" id="ARBA00008749"/>
    </source>
</evidence>